<name>A0ABV0XBY4_9TELE</name>
<proteinExistence type="predicted"/>
<evidence type="ECO:0000313" key="3">
    <source>
        <dbReference type="Proteomes" id="UP001469553"/>
    </source>
</evidence>
<keyword evidence="3" id="KW-1185">Reference proteome</keyword>
<evidence type="ECO:0000313" key="2">
    <source>
        <dbReference type="EMBL" id="MEQ2278951.1"/>
    </source>
</evidence>
<dbReference type="EMBL" id="JAHRIP010000197">
    <property type="protein sequence ID" value="MEQ2278951.1"/>
    <property type="molecule type" value="Genomic_DNA"/>
</dbReference>
<organism evidence="2 3">
    <name type="scientific">Ameca splendens</name>
    <dbReference type="NCBI Taxonomy" id="208324"/>
    <lineage>
        <taxon>Eukaryota</taxon>
        <taxon>Metazoa</taxon>
        <taxon>Chordata</taxon>
        <taxon>Craniata</taxon>
        <taxon>Vertebrata</taxon>
        <taxon>Euteleostomi</taxon>
        <taxon>Actinopterygii</taxon>
        <taxon>Neopterygii</taxon>
        <taxon>Teleostei</taxon>
        <taxon>Neoteleostei</taxon>
        <taxon>Acanthomorphata</taxon>
        <taxon>Ovalentaria</taxon>
        <taxon>Atherinomorphae</taxon>
        <taxon>Cyprinodontiformes</taxon>
        <taxon>Goodeidae</taxon>
        <taxon>Ameca</taxon>
    </lineage>
</organism>
<accession>A0ABV0XBY4</accession>
<protein>
    <submittedName>
        <fullName evidence="2">Uncharacterized protein</fullName>
    </submittedName>
</protein>
<gene>
    <name evidence="2" type="ORF">AMECASPLE_004584</name>
</gene>
<sequence length="126" mass="14186">MNGAHLVLLSVIFVDMYSALQKYSCHLFTLYHTTAIMISGFIGILVDRPTQSSMELFTAVSYYGEAFLLHEVDGKMDGAKYNPQRKPVRGCKKCKTGTEVHLPVGQQPQTSKERYQYGLDQSLLMC</sequence>
<dbReference type="Proteomes" id="UP001469553">
    <property type="component" value="Unassembled WGS sequence"/>
</dbReference>
<keyword evidence="1" id="KW-1133">Transmembrane helix</keyword>
<keyword evidence="1" id="KW-0472">Membrane</keyword>
<comment type="caution">
    <text evidence="2">The sequence shown here is derived from an EMBL/GenBank/DDBJ whole genome shotgun (WGS) entry which is preliminary data.</text>
</comment>
<keyword evidence="1" id="KW-0812">Transmembrane</keyword>
<feature type="transmembrane region" description="Helical" evidence="1">
    <location>
        <begin position="28"/>
        <end position="46"/>
    </location>
</feature>
<reference evidence="2 3" key="1">
    <citation type="submission" date="2021-06" db="EMBL/GenBank/DDBJ databases">
        <authorList>
            <person name="Palmer J.M."/>
        </authorList>
    </citation>
    <scope>NUCLEOTIDE SEQUENCE [LARGE SCALE GENOMIC DNA]</scope>
    <source>
        <strain evidence="2 3">AS_MEX2019</strain>
        <tissue evidence="2">Muscle</tissue>
    </source>
</reference>
<evidence type="ECO:0000256" key="1">
    <source>
        <dbReference type="SAM" id="Phobius"/>
    </source>
</evidence>